<proteinExistence type="predicted"/>
<evidence type="ECO:0008006" key="4">
    <source>
        <dbReference type="Google" id="ProtNLM"/>
    </source>
</evidence>
<dbReference type="GO" id="GO:0005694">
    <property type="term" value="C:chromosome"/>
    <property type="evidence" value="ECO:0007669"/>
    <property type="project" value="TreeGrafter"/>
</dbReference>
<feature type="region of interest" description="Disordered" evidence="1">
    <location>
        <begin position="1"/>
        <end position="36"/>
    </location>
</feature>
<dbReference type="EMBL" id="AJZD02000356">
    <property type="protein sequence ID" value="OEF85042.1"/>
    <property type="molecule type" value="Genomic_DNA"/>
</dbReference>
<dbReference type="SUPFAM" id="SSF109709">
    <property type="entry name" value="KorB DNA-binding domain-like"/>
    <property type="match status" value="1"/>
</dbReference>
<accession>A0A1E5FB93</accession>
<sequence length="348" mass="39438">MVKKFGSNKSRAGTGKVEADGDVSSSEKWTNATASQLDSKSKSILVKNLPISHIKTDQDNPRKLAIDTVLVSKIQVKYPINQSLEKEEDNGWIEEYVEKVVKDFGLKEKQIGDLTSIIEFCAVLKSPTRLLHPIVVWQEDSVFHLISGERRLLTHIMLGEQYISSRINEERLTKNEIDVLQWEENVHREDMTIFEKTMRLEKLIHGTHGIEKISVRKLGTVSGLSTADAQRYLAIIKYKVKHKTDILIKAIEEGKITSLQKCAALAQLEPEDLKAKLEGRPTKQSLTAHKPVIKISKEADVDVMKRIIEAATKEFKAEKVLESLDLNKSKDLNEAFNLLVTFLKDEKK</sequence>
<dbReference type="PANTHER" id="PTHR33375">
    <property type="entry name" value="CHROMOSOME-PARTITIONING PROTEIN PARB-RELATED"/>
    <property type="match status" value="1"/>
</dbReference>
<dbReference type="AlphaFoldDB" id="A0A1E5FB93"/>
<dbReference type="PANTHER" id="PTHR33375:SF1">
    <property type="entry name" value="CHROMOSOME-PARTITIONING PROTEIN PARB-RELATED"/>
    <property type="match status" value="1"/>
</dbReference>
<organism evidence="2 3">
    <name type="scientific">Vibrio splendidus 12E03</name>
    <dbReference type="NCBI Taxonomy" id="1191305"/>
    <lineage>
        <taxon>Bacteria</taxon>
        <taxon>Pseudomonadati</taxon>
        <taxon>Pseudomonadota</taxon>
        <taxon>Gammaproteobacteria</taxon>
        <taxon>Vibrionales</taxon>
        <taxon>Vibrionaceae</taxon>
        <taxon>Vibrio</taxon>
    </lineage>
</organism>
<dbReference type="SUPFAM" id="SSF110849">
    <property type="entry name" value="ParB/Sulfiredoxin"/>
    <property type="match status" value="1"/>
</dbReference>
<evidence type="ECO:0000313" key="2">
    <source>
        <dbReference type="EMBL" id="OEF85042.1"/>
    </source>
</evidence>
<reference evidence="2 3" key="1">
    <citation type="journal article" date="2012" name="Science">
        <title>Ecological populations of bacteria act as socially cohesive units of antibiotic production and resistance.</title>
        <authorList>
            <person name="Cordero O.X."/>
            <person name="Wildschutte H."/>
            <person name="Kirkup B."/>
            <person name="Proehl S."/>
            <person name="Ngo L."/>
            <person name="Hussain F."/>
            <person name="Le Roux F."/>
            <person name="Mincer T."/>
            <person name="Polz M.F."/>
        </authorList>
    </citation>
    <scope>NUCLEOTIDE SEQUENCE [LARGE SCALE GENOMIC DNA]</scope>
    <source>
        <strain evidence="2 3">12E03</strain>
    </source>
</reference>
<dbReference type="Proteomes" id="UP000094802">
    <property type="component" value="Unassembled WGS sequence"/>
</dbReference>
<dbReference type="GO" id="GO:0007059">
    <property type="term" value="P:chromosome segregation"/>
    <property type="evidence" value="ECO:0007669"/>
    <property type="project" value="TreeGrafter"/>
</dbReference>
<feature type="compositionally biased region" description="Polar residues" evidence="1">
    <location>
        <begin position="23"/>
        <end position="36"/>
    </location>
</feature>
<dbReference type="OrthoDB" id="7065730at2"/>
<protein>
    <recommendedName>
        <fullName evidence="4">ParB/Sulfiredoxin domain-containing protein</fullName>
    </recommendedName>
</protein>
<dbReference type="Gene3D" id="1.10.10.2830">
    <property type="match status" value="1"/>
</dbReference>
<name>A0A1E5FB93_VIBSP</name>
<dbReference type="InterPro" id="IPR036086">
    <property type="entry name" value="ParB/Sulfiredoxin_sf"/>
</dbReference>
<comment type="caution">
    <text evidence="2">The sequence shown here is derived from an EMBL/GenBank/DDBJ whole genome shotgun (WGS) entry which is preliminary data.</text>
</comment>
<dbReference type="InterPro" id="IPR050336">
    <property type="entry name" value="Chromosome_partition/occlusion"/>
</dbReference>
<gene>
    <name evidence="2" type="ORF">A142_12980</name>
</gene>
<dbReference type="RefSeq" id="WP_019820938.1">
    <property type="nucleotide sequence ID" value="NZ_AJZD02000356.1"/>
</dbReference>
<evidence type="ECO:0000313" key="3">
    <source>
        <dbReference type="Proteomes" id="UP000094802"/>
    </source>
</evidence>
<evidence type="ECO:0000256" key="1">
    <source>
        <dbReference type="SAM" id="MobiDB-lite"/>
    </source>
</evidence>